<dbReference type="Gene3D" id="3.30.70.360">
    <property type="match status" value="1"/>
</dbReference>
<keyword evidence="2" id="KW-0479">Metal-binding</keyword>
<dbReference type="PANTHER" id="PTHR11014:SF63">
    <property type="entry name" value="METALLOPEPTIDASE, PUTATIVE (AFU_ORTHOLOGUE AFUA_6G09600)-RELATED"/>
    <property type="match status" value="1"/>
</dbReference>
<dbReference type="InterPro" id="IPR011650">
    <property type="entry name" value="Peptidase_M20_dimer"/>
</dbReference>
<dbReference type="Gene3D" id="3.40.630.10">
    <property type="entry name" value="Zn peptidases"/>
    <property type="match status" value="1"/>
</dbReference>
<dbReference type="InterPro" id="IPR017439">
    <property type="entry name" value="Amidohydrolase"/>
</dbReference>
<feature type="binding site" evidence="2">
    <location>
        <position position="163"/>
    </location>
    <ligand>
        <name>Mn(2+)</name>
        <dbReference type="ChEBI" id="CHEBI:29035"/>
        <label>2</label>
    </ligand>
</feature>
<evidence type="ECO:0000256" key="2">
    <source>
        <dbReference type="PIRSR" id="PIRSR005962-1"/>
    </source>
</evidence>
<feature type="binding site" evidence="2">
    <location>
        <position position="137"/>
    </location>
    <ligand>
        <name>Mn(2+)</name>
        <dbReference type="ChEBI" id="CHEBI:29035"/>
        <label>2</label>
    </ligand>
</feature>
<protein>
    <submittedName>
        <fullName evidence="4">Amidohydrolase</fullName>
    </submittedName>
</protein>
<dbReference type="PANTHER" id="PTHR11014">
    <property type="entry name" value="PEPTIDASE M20 FAMILY MEMBER"/>
    <property type="match status" value="1"/>
</dbReference>
<proteinExistence type="predicted"/>
<dbReference type="Pfam" id="PF07687">
    <property type="entry name" value="M20_dimer"/>
    <property type="match status" value="1"/>
</dbReference>
<gene>
    <name evidence="4" type="ORF">DF051_01615</name>
</gene>
<comment type="caution">
    <text evidence="4">The sequence shown here is derived from an EMBL/GenBank/DDBJ whole genome shotgun (WGS) entry which is preliminary data.</text>
</comment>
<dbReference type="NCBIfam" id="TIGR01891">
    <property type="entry name" value="amidohydrolases"/>
    <property type="match status" value="1"/>
</dbReference>
<feature type="binding site" evidence="2">
    <location>
        <position position="104"/>
    </location>
    <ligand>
        <name>Mn(2+)</name>
        <dbReference type="ChEBI" id="CHEBI:29035"/>
        <label>2</label>
    </ligand>
</feature>
<reference evidence="4 5" key="1">
    <citation type="submission" date="2018-08" db="EMBL/GenBank/DDBJ databases">
        <title>Comparative analysis of Burkholderia isolates from Puerto Rico.</title>
        <authorList>
            <person name="Hall C."/>
            <person name="Sahl J."/>
            <person name="Wagner D."/>
        </authorList>
    </citation>
    <scope>NUCLEOTIDE SEQUENCE [LARGE SCALE GENOMIC DNA]</scope>
    <source>
        <strain evidence="4 5">Bp9025</strain>
    </source>
</reference>
<dbReference type="InterPro" id="IPR002933">
    <property type="entry name" value="Peptidase_M20"/>
</dbReference>
<name>A0A3N8QCQ5_9BURK</name>
<feature type="binding site" evidence="2">
    <location>
        <position position="357"/>
    </location>
    <ligand>
        <name>Mn(2+)</name>
        <dbReference type="ChEBI" id="CHEBI:29035"/>
        <label>2</label>
    </ligand>
</feature>
<dbReference type="FunFam" id="3.30.70.360:FF:000001">
    <property type="entry name" value="N-acetyldiaminopimelate deacetylase"/>
    <property type="match status" value="1"/>
</dbReference>
<keyword evidence="1 4" id="KW-0378">Hydrolase</keyword>
<dbReference type="Proteomes" id="UP000277921">
    <property type="component" value="Unassembled WGS sequence"/>
</dbReference>
<comment type="cofactor">
    <cofactor evidence="2">
        <name>Mn(2+)</name>
        <dbReference type="ChEBI" id="CHEBI:29035"/>
    </cofactor>
    <text evidence="2">The Mn(2+) ion enhances activity.</text>
</comment>
<dbReference type="GO" id="GO:0019877">
    <property type="term" value="P:diaminopimelate biosynthetic process"/>
    <property type="evidence" value="ECO:0007669"/>
    <property type="project" value="UniProtKB-ARBA"/>
</dbReference>
<dbReference type="PIRSF" id="PIRSF005962">
    <property type="entry name" value="Pept_M20D_amidohydro"/>
    <property type="match status" value="1"/>
</dbReference>
<dbReference type="SUPFAM" id="SSF53187">
    <property type="entry name" value="Zn-dependent exopeptidases"/>
    <property type="match status" value="1"/>
</dbReference>
<evidence type="ECO:0000313" key="4">
    <source>
        <dbReference type="EMBL" id="RQT21562.1"/>
    </source>
</evidence>
<dbReference type="AlphaFoldDB" id="A0A3N8QCQ5"/>
<evidence type="ECO:0000259" key="3">
    <source>
        <dbReference type="Pfam" id="PF07687"/>
    </source>
</evidence>
<dbReference type="EMBL" id="QTQV01000001">
    <property type="protein sequence ID" value="RQT21562.1"/>
    <property type="molecule type" value="Genomic_DNA"/>
</dbReference>
<keyword evidence="2" id="KW-0464">Manganese</keyword>
<evidence type="ECO:0000313" key="5">
    <source>
        <dbReference type="Proteomes" id="UP000277921"/>
    </source>
</evidence>
<dbReference type="InterPro" id="IPR036264">
    <property type="entry name" value="Bact_exopeptidase_dim_dom"/>
</dbReference>
<dbReference type="GO" id="GO:0046872">
    <property type="term" value="F:metal ion binding"/>
    <property type="evidence" value="ECO:0007669"/>
    <property type="project" value="UniProtKB-KW"/>
</dbReference>
<organism evidence="4 5">
    <name type="scientific">Burkholderia contaminans</name>
    <dbReference type="NCBI Taxonomy" id="488447"/>
    <lineage>
        <taxon>Bacteria</taxon>
        <taxon>Pseudomonadati</taxon>
        <taxon>Pseudomonadota</taxon>
        <taxon>Betaproteobacteria</taxon>
        <taxon>Burkholderiales</taxon>
        <taxon>Burkholderiaceae</taxon>
        <taxon>Burkholderia</taxon>
        <taxon>Burkholderia cepacia complex</taxon>
    </lineage>
</organism>
<feature type="binding site" evidence="2">
    <location>
        <position position="102"/>
    </location>
    <ligand>
        <name>Mn(2+)</name>
        <dbReference type="ChEBI" id="CHEBI:29035"/>
        <label>2</label>
    </ligand>
</feature>
<feature type="domain" description="Peptidase M20 dimerisation" evidence="3">
    <location>
        <begin position="186"/>
        <end position="280"/>
    </location>
</feature>
<dbReference type="Pfam" id="PF01546">
    <property type="entry name" value="Peptidase_M20"/>
    <property type="match status" value="1"/>
</dbReference>
<accession>A0A3N8QCQ5</accession>
<evidence type="ECO:0000256" key="1">
    <source>
        <dbReference type="ARBA" id="ARBA00022801"/>
    </source>
</evidence>
<dbReference type="GO" id="GO:0050118">
    <property type="term" value="F:N-acetyldiaminopimelate deacetylase activity"/>
    <property type="evidence" value="ECO:0007669"/>
    <property type="project" value="UniProtKB-ARBA"/>
</dbReference>
<dbReference type="SUPFAM" id="SSF55031">
    <property type="entry name" value="Bacterial exopeptidase dimerisation domain"/>
    <property type="match status" value="1"/>
</dbReference>
<sequence>MPISPPIQALAADMRDWRRLIHSKPEIAFQERGTADFIAARLREFGIDVHTGVGQTGVVGIVDGTLGAGRTVALRADMDALPMRELGRPVYRSVFEGIFHGCGHDGHVAILLGTARHLAEHRHFRGRVVLIFQPAEEIVCGSRAMLDDGLLERFPFDEIYSLHNDPMLPPSRIGVRAGAQQASSDRFQIRIHGIGTHAGMPHLGIDPVAIGAHLVAMLQTIASRSVDPLESVVISIARFHAGDAFNVIPHEAVLGGTVRALSNDTRTFALERMRAICDGVALANRTRIEFELQDGTPAIVNHADAVQCVMDAAREVVGAENVIGNVTPLMAGDDIANFLDARPGCHFLLGQGGHMCHHPEYDFNDDVAPIGVAMFASILRARLGAGAEPIPAGLDERSALAAAAAR</sequence>